<dbReference type="GO" id="GO:0046872">
    <property type="term" value="F:metal ion binding"/>
    <property type="evidence" value="ECO:0007669"/>
    <property type="project" value="UniProtKB-KW"/>
</dbReference>
<evidence type="ECO:0000256" key="1">
    <source>
        <dbReference type="ARBA" id="ARBA00009275"/>
    </source>
</evidence>
<dbReference type="PIRSF" id="PIRSF005902">
    <property type="entry name" value="DNase_TatD"/>
    <property type="match status" value="1"/>
</dbReference>
<dbReference type="FunFam" id="3.20.20.140:FF:000005">
    <property type="entry name" value="TatD family hydrolase"/>
    <property type="match status" value="1"/>
</dbReference>
<feature type="binding site" evidence="4">
    <location>
        <position position="96"/>
    </location>
    <ligand>
        <name>a divalent metal cation</name>
        <dbReference type="ChEBI" id="CHEBI:60240"/>
        <label>1</label>
    </ligand>
</feature>
<evidence type="ECO:0000313" key="5">
    <source>
        <dbReference type="EMBL" id="GGW78630.1"/>
    </source>
</evidence>
<comment type="similarity">
    <text evidence="1">Belongs to the metallo-dependent hydrolases superfamily. TatD-type hydrolase family.</text>
</comment>
<reference evidence="5" key="2">
    <citation type="submission" date="2020-09" db="EMBL/GenBank/DDBJ databases">
        <authorList>
            <person name="Sun Q."/>
            <person name="Kim S."/>
        </authorList>
    </citation>
    <scope>NUCLEOTIDE SEQUENCE</scope>
    <source>
        <strain evidence="5">KCTC 23732</strain>
    </source>
</reference>
<reference evidence="5" key="1">
    <citation type="journal article" date="2014" name="Int. J. Syst. Evol. Microbiol.">
        <title>Complete genome sequence of Corynebacterium casei LMG S-19264T (=DSM 44701T), isolated from a smear-ripened cheese.</title>
        <authorList>
            <consortium name="US DOE Joint Genome Institute (JGI-PGF)"/>
            <person name="Walter F."/>
            <person name="Albersmeier A."/>
            <person name="Kalinowski J."/>
            <person name="Ruckert C."/>
        </authorList>
    </citation>
    <scope>NUCLEOTIDE SEQUENCE</scope>
    <source>
        <strain evidence="5">KCTC 23732</strain>
    </source>
</reference>
<proteinExistence type="inferred from homology"/>
<feature type="binding site" evidence="4">
    <location>
        <position position="6"/>
    </location>
    <ligand>
        <name>a divalent metal cation</name>
        <dbReference type="ChEBI" id="CHEBI:60240"/>
        <label>1</label>
    </ligand>
</feature>
<sequence>MLIDTHCHLDAAEFDHDRDEVIADAHAQGVKIMVIPAVEQSNFATVRNLAHRIDGGFYALGIHPMYVHKAQDKDLDLLEQEIARSMDDPRFVGVGEIGLDFFVTDIASGVQRERQEYFYSAQLSLAKQFNLPVILHVRKSQDTLLKYLRRFSLSGGIAHAFNGSCQQARAFIELGFALGLGGAMTYTRSLQIRRLASELDLSSLVLETDSPDIPPAWLHEPNRRNTPGQIARIAGELATLRQESLAHISQTTANNARRVLPRMILS</sequence>
<evidence type="ECO:0000256" key="2">
    <source>
        <dbReference type="ARBA" id="ARBA00022723"/>
    </source>
</evidence>
<dbReference type="EMBL" id="BMYS01000002">
    <property type="protein sequence ID" value="GGW78630.1"/>
    <property type="molecule type" value="Genomic_DNA"/>
</dbReference>
<dbReference type="InterPro" id="IPR001130">
    <property type="entry name" value="TatD-like"/>
</dbReference>
<keyword evidence="6" id="KW-1185">Reference proteome</keyword>
<organism evidence="5 6">
    <name type="scientific">Advenella faeciporci</name>
    <dbReference type="NCBI Taxonomy" id="797535"/>
    <lineage>
        <taxon>Bacteria</taxon>
        <taxon>Pseudomonadati</taxon>
        <taxon>Pseudomonadota</taxon>
        <taxon>Betaproteobacteria</taxon>
        <taxon>Burkholderiales</taxon>
        <taxon>Alcaligenaceae</taxon>
    </lineage>
</organism>
<dbReference type="Gene3D" id="3.20.20.140">
    <property type="entry name" value="Metal-dependent hydrolases"/>
    <property type="match status" value="1"/>
</dbReference>
<dbReference type="PROSITE" id="PS01091">
    <property type="entry name" value="TATD_3"/>
    <property type="match status" value="1"/>
</dbReference>
<accession>A0A918JGT3</accession>
<dbReference type="SUPFAM" id="SSF51556">
    <property type="entry name" value="Metallo-dependent hydrolases"/>
    <property type="match status" value="1"/>
</dbReference>
<dbReference type="PROSITE" id="PS01137">
    <property type="entry name" value="TATD_1"/>
    <property type="match status" value="1"/>
</dbReference>
<dbReference type="GO" id="GO:0005829">
    <property type="term" value="C:cytosol"/>
    <property type="evidence" value="ECO:0007669"/>
    <property type="project" value="TreeGrafter"/>
</dbReference>
<name>A0A918JGT3_9BURK</name>
<dbReference type="PANTHER" id="PTHR46124">
    <property type="entry name" value="D-AMINOACYL-TRNA DEACYLASE"/>
    <property type="match status" value="1"/>
</dbReference>
<dbReference type="CDD" id="cd01310">
    <property type="entry name" value="TatD_DNAse"/>
    <property type="match status" value="1"/>
</dbReference>
<evidence type="ECO:0000256" key="4">
    <source>
        <dbReference type="PIRSR" id="PIRSR005902-1"/>
    </source>
</evidence>
<feature type="binding site" evidence="4">
    <location>
        <position position="209"/>
    </location>
    <ligand>
        <name>a divalent metal cation</name>
        <dbReference type="ChEBI" id="CHEBI:60240"/>
        <label>1</label>
    </ligand>
</feature>
<feature type="binding site" evidence="4">
    <location>
        <position position="8"/>
    </location>
    <ligand>
        <name>a divalent metal cation</name>
        <dbReference type="ChEBI" id="CHEBI:60240"/>
        <label>1</label>
    </ligand>
</feature>
<dbReference type="GO" id="GO:0016788">
    <property type="term" value="F:hydrolase activity, acting on ester bonds"/>
    <property type="evidence" value="ECO:0007669"/>
    <property type="project" value="InterPro"/>
</dbReference>
<gene>
    <name evidence="5" type="ORF">GCM10011450_05720</name>
</gene>
<dbReference type="AlphaFoldDB" id="A0A918JGT3"/>
<protein>
    <submittedName>
        <fullName evidence="5">Deoxyribonuclease</fullName>
    </submittedName>
</protein>
<dbReference type="InterPro" id="IPR032466">
    <property type="entry name" value="Metal_Hydrolase"/>
</dbReference>
<feature type="binding site" evidence="4">
    <location>
        <position position="159"/>
    </location>
    <ligand>
        <name>a divalent metal cation</name>
        <dbReference type="ChEBI" id="CHEBI:60240"/>
        <label>2</label>
    </ligand>
</feature>
<comment type="caution">
    <text evidence="5">The sequence shown here is derived from an EMBL/GenBank/DDBJ whole genome shotgun (WGS) entry which is preliminary data.</text>
</comment>
<dbReference type="Proteomes" id="UP000608345">
    <property type="component" value="Unassembled WGS sequence"/>
</dbReference>
<dbReference type="Pfam" id="PF01026">
    <property type="entry name" value="TatD_DNase"/>
    <property type="match status" value="1"/>
</dbReference>
<evidence type="ECO:0000313" key="6">
    <source>
        <dbReference type="Proteomes" id="UP000608345"/>
    </source>
</evidence>
<keyword evidence="2 4" id="KW-0479">Metal-binding</keyword>
<evidence type="ECO:0000256" key="3">
    <source>
        <dbReference type="ARBA" id="ARBA00022801"/>
    </source>
</evidence>
<keyword evidence="3" id="KW-0378">Hydrolase</keyword>
<dbReference type="RefSeq" id="WP_189383934.1">
    <property type="nucleotide sequence ID" value="NZ_BAABFY010000057.1"/>
</dbReference>
<dbReference type="PANTHER" id="PTHR46124:SF3">
    <property type="entry name" value="HYDROLASE"/>
    <property type="match status" value="1"/>
</dbReference>
<dbReference type="InterPro" id="IPR018228">
    <property type="entry name" value="DNase_TatD-rel_CS"/>
</dbReference>
<feature type="binding site" evidence="4">
    <location>
        <position position="136"/>
    </location>
    <ligand>
        <name>a divalent metal cation</name>
        <dbReference type="ChEBI" id="CHEBI:60240"/>
        <label>2</label>
    </ligand>
</feature>